<evidence type="ECO:0000259" key="8">
    <source>
        <dbReference type="PROSITE" id="PS50103"/>
    </source>
</evidence>
<dbReference type="InterPro" id="IPR019835">
    <property type="entry name" value="SWIB_domain"/>
</dbReference>
<gene>
    <name evidence="12" type="ORF">OLEA9_A048649</name>
</gene>
<dbReference type="InterPro" id="IPR035445">
    <property type="entry name" value="GYF-like_dom_sf"/>
</dbReference>
<feature type="compositionally biased region" description="Basic and acidic residues" evidence="6">
    <location>
        <begin position="1151"/>
        <end position="1163"/>
    </location>
</feature>
<dbReference type="PANTHER" id="PTHR46695">
    <property type="entry name" value="ZINC FINGER CCCH DOMAIN-CONTAINING PROTEIN 44-RELATED"/>
    <property type="match status" value="1"/>
</dbReference>
<feature type="zinc finger region" description="C3H1-type" evidence="5">
    <location>
        <begin position="1841"/>
        <end position="1866"/>
    </location>
</feature>
<sequence length="1866" mass="202537">MADDEESLSNVNRSFLEEKRATVEEKMVKEVIKSEEQCGFLPKLCDSNLSSWHVKDEVVATEKEPAEEEGREERAVVDRDEAVDTGLKAEVATELNAGGCEETVFNVIGSGQAGQETVEGILVVEGEAEALKDGGEVAVSDVGDLELGKMGGKELVPVADTKVEMVVGREELEASHGGEMTVSDIGDSELGKKGMEELVPLAESKVEMVVVREGLKASHCSEMAVSGDGDLELGKNGGEELVPLVDTKFEMMVVRKELEASHDGEMAVSDGDFELGQKSGEFVPVADSRVETVVVREGLEASDAKTETAIELEIGEREKFENEEVAGVEPMEFQMVESNTKVSIEDVINCKEKVAVELNDSEIEVADKVTVEEISTSKAKMEFGTTNESNSEVAKARASASASTSASAREQVHVLDGGVGVVGTQSLEAVYDEYAEDSLLMETQLVKEKDINLDVSKASESDEPANIAETVEEAVAREEIPAVDTEMETETQTAMEEKSCNLADRISFKDTKLAIESVMEIEKTNDDVGESGQELGDSLAAVQDEEDKAVVAEEEAGTHDTEMETDTGKVSGGKQKKGKKSKTPSNSRTAAKASGRKLVGDDVCFICFDGGDLVMCDRRGCPKAYHPSCVNRDEAFFKAKGIWNCGWHLCSICEKNAHYKCYTCAFSLCKGCIKDAVILCVRGNKGFCETCMRFVLLIENNEPGNEDAQIDFDDRNSWEYLFKDYYIELKSKLNLSSVEVAGAKNPWKGTAGTIKQESPEAQVDTNDGRESDSDAIEKFETRKPKRRKLKKQSKPPSKKEESLSLGATAGDECNFVSDNTKWASEELLEFVSHMKNGDTSVLSQFAVQALLLDYIKRNKLRDPRRKSQIKCDDRLENLFGKSRVGHFEMLKLLESHFLIKEDSPMDDAQGSVVDTESDLLEVDGSADTLNKGVKDRKRKMRKKGDNRAPQSNVAEYAAIDMHNISLIYLRRKLMEDLLEDVETFHDKVVGMFVRIRISGSFQKQDMYRLVQVLGTSKATEPYKIGKRTSDIMLEILNLNKTEIISIDIVSNQEFTEEECKRLRQSIKCGLISRLTVGDILEKAMEIQAARVNDWLESEILRLGHLRDRASDLGRRKEYPFSLDFINFIVLYCVEKLQILRTPDERRRQLEEIPEIHADPKMDPSYESDDDGSETDESLRDAYMGSRGSGFSRRESGLISPGSDFSAVDSWSGAGKNSTKNWELSRNLSDKNISNDAIRIVEKVNENSWNQGRDRDTCTQESGNLEKLSSTTNSESLELNVTVSAVSLLTSPAPLSAGLVETSTAVKINETEKMWLYQDPSGKVQGPFSIVQLRKWSNSGYFPTELRIWRTAEKQEDSILLTDALAGKYWKELPEVGNKLHKPHISSDNSAKTLETSLHLDMKRLNAEQKPVQNPNLTTEKGFGNDSSILPSPTLKQSNGGRIGEERGPRPGETQHPAVSAVLKSLAAALPQLRTDTSAASSVQISAAASSPAPNPEQGGLKSGDFRQTPKSIVTSEPHAVQMHGHLSTSQDMTVQPVQSVISRDCQVETRGLDSVSIEKVEPNASIPESGQHQAHGWGGVMSTVQNSTGNSSNSGITGMPQTDFWRPPKSGIQSNMQPTGMANATCTENANPGWGTMQANPNTGWGTPTPGSMNMNWVPVQVQPTGNATSNWVVPAGNSGATVQGPVSGNVHPGWVATPSWGAPNGNNTGTAVQLQGPVPGWGPPAGIGAPIQGPPVGMGATPPGNGALIQGPMPGVGAPFQGPPPPGVGAPQGLPTGTGGPLQGPPQGNINQSWGAPAGGQGIWGGQQNPSGGPFSGGFSGGRPWNGQASFGRGGPRPFNRRQIVCPYNGNGRCRKGAYCDYLHT</sequence>
<feature type="compositionally biased region" description="Acidic residues" evidence="6">
    <location>
        <begin position="1165"/>
        <end position="1175"/>
    </location>
</feature>
<protein>
    <submittedName>
        <fullName evidence="12">Zinc finger CCCH domain-containing 19 isoform X1</fullName>
    </submittedName>
</protein>
<dbReference type="FunFam" id="3.90.70.200:FF:000002">
    <property type="entry name" value="Zinc finger CCCH domain-containing protein 19"/>
    <property type="match status" value="1"/>
</dbReference>
<dbReference type="Pfam" id="PF03126">
    <property type="entry name" value="Plus-3"/>
    <property type="match status" value="1"/>
</dbReference>
<dbReference type="PROSITE" id="PS01359">
    <property type="entry name" value="ZF_PHD_1"/>
    <property type="match status" value="1"/>
</dbReference>
<feature type="compositionally biased region" description="Polar residues" evidence="6">
    <location>
        <begin position="1410"/>
        <end position="1438"/>
    </location>
</feature>
<evidence type="ECO:0000259" key="11">
    <source>
        <dbReference type="PROSITE" id="PS51925"/>
    </source>
</evidence>
<evidence type="ECO:0000256" key="1">
    <source>
        <dbReference type="ARBA" id="ARBA00022723"/>
    </source>
</evidence>
<feature type="region of interest" description="Disordered" evidence="6">
    <location>
        <begin position="1800"/>
        <end position="1840"/>
    </location>
</feature>
<feature type="domain" description="Plus3" evidence="10">
    <location>
        <begin position="958"/>
        <end position="1091"/>
    </location>
</feature>
<dbReference type="Gene3D" id="1.10.245.10">
    <property type="entry name" value="SWIB/MDM2 domain"/>
    <property type="match status" value="1"/>
</dbReference>
<keyword evidence="13" id="KW-1185">Reference proteome</keyword>
<comment type="caution">
    <text evidence="12">The sequence shown here is derived from an EMBL/GenBank/DDBJ whole genome shotgun (WGS) entry which is preliminary data.</text>
</comment>
<evidence type="ECO:0000256" key="6">
    <source>
        <dbReference type="SAM" id="MobiDB-lite"/>
    </source>
</evidence>
<dbReference type="SUPFAM" id="SSF55277">
    <property type="entry name" value="GYF domain"/>
    <property type="match status" value="1"/>
</dbReference>
<feature type="region of interest" description="Disordered" evidence="6">
    <location>
        <begin position="1762"/>
        <end position="1788"/>
    </location>
</feature>
<evidence type="ECO:0000259" key="9">
    <source>
        <dbReference type="PROSITE" id="PS50829"/>
    </source>
</evidence>
<feature type="region of interest" description="Disordered" evidence="6">
    <location>
        <begin position="1151"/>
        <end position="1221"/>
    </location>
</feature>
<feature type="compositionally biased region" description="Basic and acidic residues" evidence="6">
    <location>
        <begin position="550"/>
        <end position="562"/>
    </location>
</feature>
<dbReference type="InterPro" id="IPR011011">
    <property type="entry name" value="Znf_FYVE_PHD"/>
</dbReference>
<dbReference type="Proteomes" id="UP000594638">
    <property type="component" value="Unassembled WGS sequence"/>
</dbReference>
<dbReference type="Pfam" id="PF25980">
    <property type="entry name" value="NERD_plant"/>
    <property type="match status" value="1"/>
</dbReference>
<evidence type="ECO:0000313" key="12">
    <source>
        <dbReference type="EMBL" id="CAA2974150.1"/>
    </source>
</evidence>
<dbReference type="OrthoDB" id="6415790at2759"/>
<dbReference type="CDD" id="cd00072">
    <property type="entry name" value="GYF"/>
    <property type="match status" value="1"/>
</dbReference>
<keyword evidence="3 5" id="KW-0862">Zinc</keyword>
<proteinExistence type="predicted"/>
<dbReference type="PROSITE" id="PS50103">
    <property type="entry name" value="ZF_C3H1"/>
    <property type="match status" value="1"/>
</dbReference>
<dbReference type="SUPFAM" id="SSF47592">
    <property type="entry name" value="SWIB/MDM2 domain"/>
    <property type="match status" value="1"/>
</dbReference>
<dbReference type="InterPro" id="IPR019787">
    <property type="entry name" value="Znf_PHD-finger"/>
</dbReference>
<keyword evidence="2 5" id="KW-0863">Zinc-finger</keyword>
<feature type="region of interest" description="Disordered" evidence="6">
    <location>
        <begin position="550"/>
        <end position="593"/>
    </location>
</feature>
<keyword evidence="1 5" id="KW-0479">Metal-binding</keyword>
<evidence type="ECO:0000259" key="7">
    <source>
        <dbReference type="PROSITE" id="PS50016"/>
    </source>
</evidence>
<feature type="region of interest" description="Disordered" evidence="6">
    <location>
        <begin position="1249"/>
        <end position="1270"/>
    </location>
</feature>
<dbReference type="Gene3D" id="3.30.1490.40">
    <property type="match status" value="1"/>
</dbReference>
<dbReference type="Gramene" id="OE9A048649T2">
    <property type="protein sequence ID" value="OE9A048649C2"/>
    <property type="gene ID" value="OE9A048649"/>
</dbReference>
<feature type="region of interest" description="Disordered" evidence="6">
    <location>
        <begin position="1483"/>
        <end position="1508"/>
    </location>
</feature>
<dbReference type="InterPro" id="IPR036128">
    <property type="entry name" value="Plus3-like_sf"/>
</dbReference>
<feature type="compositionally biased region" description="Basic and acidic residues" evidence="6">
    <location>
        <begin position="766"/>
        <end position="782"/>
    </location>
</feature>
<reference evidence="12 13" key="1">
    <citation type="submission" date="2019-12" db="EMBL/GenBank/DDBJ databases">
        <authorList>
            <person name="Alioto T."/>
            <person name="Alioto T."/>
            <person name="Gomez Garrido J."/>
        </authorList>
    </citation>
    <scope>NUCLEOTIDE SEQUENCE [LARGE SCALE GENOMIC DNA]</scope>
</reference>
<dbReference type="Pfam" id="PF02213">
    <property type="entry name" value="GYF"/>
    <property type="match status" value="1"/>
</dbReference>
<dbReference type="Gene3D" id="3.90.70.200">
    <property type="entry name" value="Plus-3 domain"/>
    <property type="match status" value="1"/>
</dbReference>
<dbReference type="SMART" id="SM00151">
    <property type="entry name" value="SWIB"/>
    <property type="match status" value="1"/>
</dbReference>
<evidence type="ECO:0000256" key="4">
    <source>
        <dbReference type="ARBA" id="ARBA00023125"/>
    </source>
</evidence>
<dbReference type="InterPro" id="IPR036885">
    <property type="entry name" value="SWIB_MDM2_dom_sf"/>
</dbReference>
<dbReference type="InterPro" id="IPR058668">
    <property type="entry name" value="NERD_dom"/>
</dbReference>
<dbReference type="InterPro" id="IPR003121">
    <property type="entry name" value="SWIB_MDM2_domain"/>
</dbReference>
<evidence type="ECO:0000313" key="13">
    <source>
        <dbReference type="Proteomes" id="UP000594638"/>
    </source>
</evidence>
<feature type="domain" description="PHD-type" evidence="7">
    <location>
        <begin position="601"/>
        <end position="667"/>
    </location>
</feature>
<dbReference type="PROSITE" id="PS50829">
    <property type="entry name" value="GYF"/>
    <property type="match status" value="1"/>
</dbReference>
<dbReference type="InterPro" id="IPR019786">
    <property type="entry name" value="Zinc_finger_PHD-type_CS"/>
</dbReference>
<dbReference type="CDD" id="cd19757">
    <property type="entry name" value="Bbox1"/>
    <property type="match status" value="1"/>
</dbReference>
<dbReference type="SMART" id="SM00249">
    <property type="entry name" value="PHD"/>
    <property type="match status" value="1"/>
</dbReference>
<name>A0A8S0R4H0_OLEEU</name>
<evidence type="ECO:0000259" key="10">
    <source>
        <dbReference type="PROSITE" id="PS51360"/>
    </source>
</evidence>
<feature type="region of interest" description="Disordered" evidence="6">
    <location>
        <begin position="1566"/>
        <end position="1612"/>
    </location>
</feature>
<dbReference type="CDD" id="cd15568">
    <property type="entry name" value="PHD5_NSD"/>
    <property type="match status" value="1"/>
</dbReference>
<feature type="compositionally biased region" description="Basic residues" evidence="6">
    <location>
        <begin position="783"/>
        <end position="793"/>
    </location>
</feature>
<organism evidence="12 13">
    <name type="scientific">Olea europaea subsp. europaea</name>
    <dbReference type="NCBI Taxonomy" id="158383"/>
    <lineage>
        <taxon>Eukaryota</taxon>
        <taxon>Viridiplantae</taxon>
        <taxon>Streptophyta</taxon>
        <taxon>Embryophyta</taxon>
        <taxon>Tracheophyta</taxon>
        <taxon>Spermatophyta</taxon>
        <taxon>Magnoliopsida</taxon>
        <taxon>eudicotyledons</taxon>
        <taxon>Gunneridae</taxon>
        <taxon>Pentapetalae</taxon>
        <taxon>asterids</taxon>
        <taxon>lamiids</taxon>
        <taxon>Lamiales</taxon>
        <taxon>Oleaceae</taxon>
        <taxon>Oleeae</taxon>
        <taxon>Olea</taxon>
    </lineage>
</organism>
<dbReference type="InterPro" id="IPR004343">
    <property type="entry name" value="Plus-3_dom"/>
</dbReference>
<dbReference type="InterPro" id="IPR003169">
    <property type="entry name" value="GYF"/>
</dbReference>
<keyword evidence="4" id="KW-0238">DNA-binding</keyword>
<evidence type="ECO:0000256" key="3">
    <source>
        <dbReference type="ARBA" id="ARBA00022833"/>
    </source>
</evidence>
<dbReference type="PROSITE" id="PS51925">
    <property type="entry name" value="SWIB_MDM2"/>
    <property type="match status" value="1"/>
</dbReference>
<dbReference type="EMBL" id="CACTIH010002148">
    <property type="protein sequence ID" value="CAA2974150.1"/>
    <property type="molecule type" value="Genomic_DNA"/>
</dbReference>
<dbReference type="GO" id="GO:0003677">
    <property type="term" value="F:DNA binding"/>
    <property type="evidence" value="ECO:0007669"/>
    <property type="project" value="UniProtKB-KW"/>
</dbReference>
<feature type="region of interest" description="Disordered" evidence="6">
    <location>
        <begin position="748"/>
        <end position="805"/>
    </location>
</feature>
<dbReference type="SMART" id="SM00444">
    <property type="entry name" value="GYF"/>
    <property type="match status" value="1"/>
</dbReference>
<dbReference type="FunFam" id="3.30.40.10:FF:000303">
    <property type="entry name" value="Zinc finger CCCH domain-containing protein 19"/>
    <property type="match status" value="1"/>
</dbReference>
<evidence type="ECO:0000256" key="2">
    <source>
        <dbReference type="ARBA" id="ARBA00022771"/>
    </source>
</evidence>
<dbReference type="PROSITE" id="PS51360">
    <property type="entry name" value="PLUS3"/>
    <property type="match status" value="1"/>
</dbReference>
<dbReference type="InterPro" id="IPR001965">
    <property type="entry name" value="Znf_PHD"/>
</dbReference>
<dbReference type="PANTHER" id="PTHR46695:SF5">
    <property type="entry name" value="RNA POLYMERASE-ASSOCIATED PROTEIN RTF1 HOMOLOG"/>
    <property type="match status" value="1"/>
</dbReference>
<dbReference type="PROSITE" id="PS50016">
    <property type="entry name" value="ZF_PHD_2"/>
    <property type="match status" value="1"/>
</dbReference>
<feature type="compositionally biased region" description="Low complexity" evidence="6">
    <location>
        <begin position="1582"/>
        <end position="1598"/>
    </location>
</feature>
<dbReference type="InterPro" id="IPR000571">
    <property type="entry name" value="Znf_CCCH"/>
</dbReference>
<dbReference type="Gene3D" id="3.30.40.10">
    <property type="entry name" value="Zinc/RING finger domain, C3HC4 (zinc finger)"/>
    <property type="match status" value="1"/>
</dbReference>
<dbReference type="CDD" id="cd10567">
    <property type="entry name" value="SWIB-MDM2_like"/>
    <property type="match status" value="1"/>
</dbReference>
<dbReference type="SMART" id="SM00719">
    <property type="entry name" value="Plus3"/>
    <property type="match status" value="1"/>
</dbReference>
<feature type="domain" description="DM2" evidence="11">
    <location>
        <begin position="816"/>
        <end position="899"/>
    </location>
</feature>
<dbReference type="Pfam" id="PF02201">
    <property type="entry name" value="SWIB"/>
    <property type="match status" value="1"/>
</dbReference>
<dbReference type="SUPFAM" id="SSF57903">
    <property type="entry name" value="FYVE/PHD zinc finger"/>
    <property type="match status" value="1"/>
</dbReference>
<feature type="domain" description="C3H1-type" evidence="8">
    <location>
        <begin position="1841"/>
        <end position="1866"/>
    </location>
</feature>
<evidence type="ECO:0000256" key="5">
    <source>
        <dbReference type="PROSITE-ProRule" id="PRU00723"/>
    </source>
</evidence>
<dbReference type="SUPFAM" id="SSF159042">
    <property type="entry name" value="Plus3-like"/>
    <property type="match status" value="1"/>
</dbReference>
<accession>A0A8S0R4H0</accession>
<feature type="region of interest" description="Disordered" evidence="6">
    <location>
        <begin position="1406"/>
        <end position="1454"/>
    </location>
</feature>
<feature type="domain" description="GYF" evidence="9">
    <location>
        <begin position="1311"/>
        <end position="1365"/>
    </location>
</feature>
<dbReference type="GO" id="GO:0008270">
    <property type="term" value="F:zinc ion binding"/>
    <property type="evidence" value="ECO:0007669"/>
    <property type="project" value="UniProtKB-KW"/>
</dbReference>
<dbReference type="InterPro" id="IPR013083">
    <property type="entry name" value="Znf_RING/FYVE/PHD"/>
</dbReference>